<sequence>MIGFLSFLLGWALAVSVFMQVFGLPWLSGAYAEQYPDLAGMRWPLMTLAIIGFCCVETGVVCTLRLLRFTARDEVFSSRSLRWVDGIIGSFLAGSLVSFSTIAYLDNAPAGPPFWLFVLLFTAVGGIGLALLMLVMRSLLVQATTLRNEMETVI</sequence>
<keyword evidence="1" id="KW-0472">Membrane</keyword>
<evidence type="ECO:0000313" key="2">
    <source>
        <dbReference type="EMBL" id="NYI67593.1"/>
    </source>
</evidence>
<comment type="caution">
    <text evidence="2">The sequence shown here is derived from an EMBL/GenBank/DDBJ whole genome shotgun (WGS) entry which is preliminary data.</text>
</comment>
<proteinExistence type="predicted"/>
<protein>
    <recommendedName>
        <fullName evidence="4">DUF2975 family protein</fullName>
    </recommendedName>
</protein>
<dbReference type="AlphaFoldDB" id="A0A7Z0IH81"/>
<feature type="transmembrane region" description="Helical" evidence="1">
    <location>
        <begin position="117"/>
        <end position="140"/>
    </location>
</feature>
<gene>
    <name evidence="2" type="ORF">BJY26_001899</name>
</gene>
<evidence type="ECO:0008006" key="4">
    <source>
        <dbReference type="Google" id="ProtNLM"/>
    </source>
</evidence>
<evidence type="ECO:0000313" key="3">
    <source>
        <dbReference type="Proteomes" id="UP000539111"/>
    </source>
</evidence>
<name>A0A7Z0IH81_9MICO</name>
<keyword evidence="1" id="KW-1133">Transmembrane helix</keyword>
<feature type="transmembrane region" description="Helical" evidence="1">
    <location>
        <begin position="48"/>
        <end position="67"/>
    </location>
</feature>
<organism evidence="2 3">
    <name type="scientific">Spelaeicoccus albus</name>
    <dbReference type="NCBI Taxonomy" id="1280376"/>
    <lineage>
        <taxon>Bacteria</taxon>
        <taxon>Bacillati</taxon>
        <taxon>Actinomycetota</taxon>
        <taxon>Actinomycetes</taxon>
        <taxon>Micrococcales</taxon>
        <taxon>Brevibacteriaceae</taxon>
        <taxon>Spelaeicoccus</taxon>
    </lineage>
</organism>
<dbReference type="Pfam" id="PF11188">
    <property type="entry name" value="DUF2975"/>
    <property type="match status" value="1"/>
</dbReference>
<dbReference type="EMBL" id="JACBZP010000001">
    <property type="protein sequence ID" value="NYI67593.1"/>
    <property type="molecule type" value="Genomic_DNA"/>
</dbReference>
<evidence type="ECO:0000256" key="1">
    <source>
        <dbReference type="SAM" id="Phobius"/>
    </source>
</evidence>
<accession>A0A7Z0IH81</accession>
<dbReference type="InterPro" id="IPR021354">
    <property type="entry name" value="DUF2975"/>
</dbReference>
<feature type="transmembrane region" description="Helical" evidence="1">
    <location>
        <begin position="87"/>
        <end position="105"/>
    </location>
</feature>
<keyword evidence="1" id="KW-0812">Transmembrane</keyword>
<dbReference type="Proteomes" id="UP000539111">
    <property type="component" value="Unassembled WGS sequence"/>
</dbReference>
<reference evidence="2 3" key="1">
    <citation type="submission" date="2020-07" db="EMBL/GenBank/DDBJ databases">
        <title>Sequencing the genomes of 1000 actinobacteria strains.</title>
        <authorList>
            <person name="Klenk H.-P."/>
        </authorList>
    </citation>
    <scope>NUCLEOTIDE SEQUENCE [LARGE SCALE GENOMIC DNA]</scope>
    <source>
        <strain evidence="2 3">DSM 26341</strain>
    </source>
</reference>
<keyword evidence="3" id="KW-1185">Reference proteome</keyword>